<dbReference type="Pfam" id="PF19305">
    <property type="entry name" value="MmgE_PrpD_C"/>
    <property type="match status" value="1"/>
</dbReference>
<comment type="caution">
    <text evidence="4">The sequence shown here is derived from an EMBL/GenBank/DDBJ whole genome shotgun (WGS) entry which is preliminary data.</text>
</comment>
<feature type="domain" description="MmgE/PrpD C-terminal" evidence="3">
    <location>
        <begin position="265"/>
        <end position="425"/>
    </location>
</feature>
<dbReference type="PANTHER" id="PTHR16943">
    <property type="entry name" value="2-METHYLCITRATE DEHYDRATASE-RELATED"/>
    <property type="match status" value="1"/>
</dbReference>
<gene>
    <name evidence="4" type="ORF">SAMN06295970_112121</name>
</gene>
<dbReference type="SUPFAM" id="SSF103378">
    <property type="entry name" value="2-methylcitrate dehydratase PrpD"/>
    <property type="match status" value="1"/>
</dbReference>
<organism evidence="4 5">
    <name type="scientific">Noviherbaspirillum suwonense</name>
    <dbReference type="NCBI Taxonomy" id="1224511"/>
    <lineage>
        <taxon>Bacteria</taxon>
        <taxon>Pseudomonadati</taxon>
        <taxon>Pseudomonadota</taxon>
        <taxon>Betaproteobacteria</taxon>
        <taxon>Burkholderiales</taxon>
        <taxon>Oxalobacteraceae</taxon>
        <taxon>Noviherbaspirillum</taxon>
    </lineage>
</organism>
<dbReference type="InterPro" id="IPR045337">
    <property type="entry name" value="MmgE_PrpD_C"/>
</dbReference>
<dbReference type="PANTHER" id="PTHR16943:SF8">
    <property type="entry name" value="2-METHYLCITRATE DEHYDRATASE"/>
    <property type="match status" value="1"/>
</dbReference>
<feature type="domain" description="MmgE/PrpD N-terminal" evidence="2">
    <location>
        <begin position="5"/>
        <end position="246"/>
    </location>
</feature>
<evidence type="ECO:0000313" key="5">
    <source>
        <dbReference type="Proteomes" id="UP001158049"/>
    </source>
</evidence>
<dbReference type="InterPro" id="IPR005656">
    <property type="entry name" value="MmgE_PrpD"/>
</dbReference>
<evidence type="ECO:0000256" key="1">
    <source>
        <dbReference type="ARBA" id="ARBA00006174"/>
    </source>
</evidence>
<dbReference type="InterPro" id="IPR042188">
    <property type="entry name" value="MmgE/PrpD_sf_2"/>
</dbReference>
<dbReference type="Gene3D" id="3.30.1330.120">
    <property type="entry name" value="2-methylcitrate dehydratase PrpD"/>
    <property type="match status" value="1"/>
</dbReference>
<dbReference type="Pfam" id="PF03972">
    <property type="entry name" value="MmgE_PrpD_N"/>
    <property type="match status" value="1"/>
</dbReference>
<dbReference type="Gene3D" id="1.10.4100.10">
    <property type="entry name" value="2-methylcitrate dehydratase PrpD"/>
    <property type="match status" value="1"/>
</dbReference>
<evidence type="ECO:0000259" key="2">
    <source>
        <dbReference type="Pfam" id="PF03972"/>
    </source>
</evidence>
<dbReference type="InterPro" id="IPR045336">
    <property type="entry name" value="MmgE_PrpD_N"/>
</dbReference>
<dbReference type="RefSeq" id="WP_283443317.1">
    <property type="nucleotide sequence ID" value="NZ_FXUL01000012.1"/>
</dbReference>
<dbReference type="EMBL" id="FXUL01000012">
    <property type="protein sequence ID" value="SMP67178.1"/>
    <property type="molecule type" value="Genomic_DNA"/>
</dbReference>
<name>A0ABY1QDA4_9BURK</name>
<dbReference type="InterPro" id="IPR036148">
    <property type="entry name" value="MmgE/PrpD_sf"/>
</dbReference>
<keyword evidence="5" id="KW-1185">Reference proteome</keyword>
<evidence type="ECO:0000313" key="4">
    <source>
        <dbReference type="EMBL" id="SMP67178.1"/>
    </source>
</evidence>
<dbReference type="Proteomes" id="UP001158049">
    <property type="component" value="Unassembled WGS sequence"/>
</dbReference>
<comment type="similarity">
    <text evidence="1">Belongs to the PrpD family.</text>
</comment>
<proteinExistence type="inferred from homology"/>
<accession>A0ABY1QDA4</accession>
<reference evidence="4 5" key="1">
    <citation type="submission" date="2017-05" db="EMBL/GenBank/DDBJ databases">
        <authorList>
            <person name="Varghese N."/>
            <person name="Submissions S."/>
        </authorList>
    </citation>
    <scope>NUCLEOTIDE SEQUENCE [LARGE SCALE GENOMIC DNA]</scope>
    <source>
        <strain evidence="4 5">DSM 26001</strain>
    </source>
</reference>
<sequence>MTIVEQFAGFAVGYRAAPMSAEVTHHAQRAVIDWYAAALPGAVLPPATSLQQALADEVGHGRARLVSGTPATIRAAALINGTAAHIVEVDDIFREAIYHPGAPTIAAALALAQARKVSGADFLRAVVVGYEVSTRIGAAMGRAHYRYWHNTGTIGCFGAAAAAAEILQLDADRFAHALATVATFAAGLQQAFRMDSMSKPLHAGRAAEAGVTAALAAAEGVTGSLDILEGDSGLGRAMSDGPDWRQAVATLGRDFHITRITFKNHACCGHTFAPIDGALALQAQHGVRPDDIERIDILTYRAALEVAGYEHPATPAEARFSVKYAVASALCHGSVRLAAFEPARLADPATRALMTRIVLGVDPELDGAFPGRRAARIRMQLRDGRVLTLLQPTRKGDPEQPLTDDELAQKFDELAVPVLGQAAADALLGRLRQIDRLDTL</sequence>
<evidence type="ECO:0000259" key="3">
    <source>
        <dbReference type="Pfam" id="PF19305"/>
    </source>
</evidence>
<protein>
    <submittedName>
        <fullName evidence="4">2-methylcitrate dehydratase PrpD</fullName>
    </submittedName>
</protein>
<dbReference type="InterPro" id="IPR042183">
    <property type="entry name" value="MmgE/PrpD_sf_1"/>
</dbReference>